<organism evidence="1">
    <name type="scientific">viral metagenome</name>
    <dbReference type="NCBI Taxonomy" id="1070528"/>
    <lineage>
        <taxon>unclassified sequences</taxon>
        <taxon>metagenomes</taxon>
        <taxon>organismal metagenomes</taxon>
    </lineage>
</organism>
<proteinExistence type="predicted"/>
<reference evidence="1" key="1">
    <citation type="journal article" date="2020" name="Nature">
        <title>Giant virus diversity and host interactions through global metagenomics.</title>
        <authorList>
            <person name="Schulz F."/>
            <person name="Roux S."/>
            <person name="Paez-Espino D."/>
            <person name="Jungbluth S."/>
            <person name="Walsh D.A."/>
            <person name="Denef V.J."/>
            <person name="McMahon K.D."/>
            <person name="Konstantinidis K.T."/>
            <person name="Eloe-Fadrosh E.A."/>
            <person name="Kyrpides N.C."/>
            <person name="Woyke T."/>
        </authorList>
    </citation>
    <scope>NUCLEOTIDE SEQUENCE</scope>
    <source>
        <strain evidence="1">GVMAG-M-3300023174-102</strain>
    </source>
</reference>
<dbReference type="EMBL" id="MN739517">
    <property type="protein sequence ID" value="QHT09839.1"/>
    <property type="molecule type" value="Genomic_DNA"/>
</dbReference>
<protein>
    <submittedName>
        <fullName evidence="1">Uncharacterized protein</fullName>
    </submittedName>
</protein>
<evidence type="ECO:0000313" key="1">
    <source>
        <dbReference type="EMBL" id="QHT09839.1"/>
    </source>
</evidence>
<accession>A0A6C0D1S3</accession>
<sequence length="404" mass="46937">MKLPIFNFTSMLINNKNCNMFNSYKFNPSISHYKDDLYLLVYRNFVRYPMLRQEGLYDTNPINNPNHPWCAGQNGKLWWQSLYGEDVTNIALMSITYVPKILGFYTDKIEGVDARLLYLGDKIEKYKNCFLLSYNHYFVDGKFHVKSNDCKDGCFLIAARIIELQDSDYSKIKIHNESYICPEISNKIEKNWSFYVYNNNIYFSYGIDGQHEIYVIDIKSDYTINCVSSQKVTVITPITTNLKQYCNNLLYISITTPSLLFSFEKQNDSFIGVGHVKYDWNQVIRDQSLSGKPIKNFTEQMISDNKISHPVFIYLMFFYIFSTGSNNNIPGNLIAISDMFLPLSNFSLCFPSGITNTNNGNKVISYGDGDTYSKYFYMTNDNIKIMCKHNLFTNPSDINFIMLN</sequence>
<name>A0A6C0D1S3_9ZZZZ</name>
<dbReference type="AlphaFoldDB" id="A0A6C0D1S3"/>